<accession>A0A1B1YU34</accession>
<comment type="cofactor">
    <cofactor evidence="1 4">
        <name>pyridoxal 5'-phosphate</name>
        <dbReference type="ChEBI" id="CHEBI:597326"/>
    </cofactor>
</comment>
<dbReference type="RefSeq" id="WP_068804385.1">
    <property type="nucleotide sequence ID" value="NZ_CP014671.1"/>
</dbReference>
<gene>
    <name evidence="6" type="ORF">PG2T_09065</name>
</gene>
<dbReference type="InterPro" id="IPR015422">
    <property type="entry name" value="PyrdxlP-dep_Trfase_small"/>
</dbReference>
<evidence type="ECO:0000256" key="3">
    <source>
        <dbReference type="ARBA" id="ARBA00022898"/>
    </source>
</evidence>
<evidence type="ECO:0000256" key="2">
    <source>
        <dbReference type="ARBA" id="ARBA00022679"/>
    </source>
</evidence>
<dbReference type="AlphaFoldDB" id="A0A1B1YU34"/>
<reference evidence="7" key="1">
    <citation type="submission" date="2016-03" db="EMBL/GenBank/DDBJ databases">
        <title>Complete genome sequence of Solimmundus cernigliae, representing a novel lineage of polycyclic aromatic hydrocarbon degraders within the Gammaproteobacteria.</title>
        <authorList>
            <person name="Singleton D.R."/>
            <person name="Dickey A.N."/>
            <person name="Scholl E.H."/>
            <person name="Wright F.A."/>
            <person name="Aitken M.D."/>
        </authorList>
    </citation>
    <scope>NUCLEOTIDE SEQUENCE [LARGE SCALE GENOMIC DNA]</scope>
    <source>
        <strain evidence="7">TR3.2</strain>
    </source>
</reference>
<organism evidence="6 7">
    <name type="scientific">Immundisolibacter cernigliae</name>
    <dbReference type="NCBI Taxonomy" id="1810504"/>
    <lineage>
        <taxon>Bacteria</taxon>
        <taxon>Pseudomonadati</taxon>
        <taxon>Pseudomonadota</taxon>
        <taxon>Gammaproteobacteria</taxon>
        <taxon>Immundisolibacterales</taxon>
        <taxon>Immundisolibacteraceae</taxon>
        <taxon>Immundisolibacter</taxon>
    </lineage>
</organism>
<name>A0A1B1YU34_9GAMM</name>
<dbReference type="PANTHER" id="PTHR13693:SF3">
    <property type="entry name" value="LD36009P"/>
    <property type="match status" value="1"/>
</dbReference>
<evidence type="ECO:0000256" key="4">
    <source>
        <dbReference type="RuleBase" id="RU003693"/>
    </source>
</evidence>
<dbReference type="InParanoid" id="A0A1B1YU34"/>
<evidence type="ECO:0000313" key="7">
    <source>
        <dbReference type="Proteomes" id="UP000092952"/>
    </source>
</evidence>
<sequence length="404" mass="41964">MALFDKLASAAAVRRDVISSGGLVPFGVTVERILSPTEGMVAGRRVILGGTNNYLGLTFDPECIEAGAAALRSEGTGTTGSRMANGSYAGHLALEHELAEFYGWPQAIVFSTGYLANLGMIGALAAPGDVLVIDGDCHASIYDGCKLSGAEVIRFRHNNAADLDRRLARLGERAQNALVIVEGIYSMLGDQAPLADIAAATHRHGAMLMVDEAHSLGVLGANGRGLCEAAGVMDGVDFVVGTFSKSLGGVGGFCVSPHAELGLVRYTSRPYIFTASPSPATIASTRTALAALRSRPQLRQRLWHNVSRLHAGLTAMGLPPAAEPSPVLAVLRDSRDQALADWQQLLDAGVYVNLMVPPATPGGISLLRCSISAAHTDAQIDQILAAFRALPGAGHAVAGQAALA</sequence>
<dbReference type="Pfam" id="PF00155">
    <property type="entry name" value="Aminotran_1_2"/>
    <property type="match status" value="1"/>
</dbReference>
<dbReference type="GO" id="GO:0016740">
    <property type="term" value="F:transferase activity"/>
    <property type="evidence" value="ECO:0007669"/>
    <property type="project" value="UniProtKB-KW"/>
</dbReference>
<dbReference type="InterPro" id="IPR050087">
    <property type="entry name" value="AON_synthase_class-II"/>
</dbReference>
<dbReference type="PANTHER" id="PTHR13693">
    <property type="entry name" value="CLASS II AMINOTRANSFERASE/8-AMINO-7-OXONONANOATE SYNTHASE"/>
    <property type="match status" value="1"/>
</dbReference>
<evidence type="ECO:0000259" key="5">
    <source>
        <dbReference type="Pfam" id="PF00155"/>
    </source>
</evidence>
<dbReference type="Proteomes" id="UP000092952">
    <property type="component" value="Chromosome"/>
</dbReference>
<proteinExistence type="inferred from homology"/>
<dbReference type="InterPro" id="IPR015424">
    <property type="entry name" value="PyrdxlP-dep_Trfase"/>
</dbReference>
<protein>
    <submittedName>
        <fullName evidence="6">8-amino-7-oxononanoate synthase</fullName>
    </submittedName>
</protein>
<dbReference type="InterPro" id="IPR015421">
    <property type="entry name" value="PyrdxlP-dep_Trfase_major"/>
</dbReference>
<keyword evidence="2" id="KW-0808">Transferase</keyword>
<dbReference type="InterPro" id="IPR004839">
    <property type="entry name" value="Aminotransferase_I/II_large"/>
</dbReference>
<evidence type="ECO:0000256" key="1">
    <source>
        <dbReference type="ARBA" id="ARBA00001933"/>
    </source>
</evidence>
<dbReference type="Gene3D" id="3.90.1150.10">
    <property type="entry name" value="Aspartate Aminotransferase, domain 1"/>
    <property type="match status" value="1"/>
</dbReference>
<dbReference type="KEGG" id="gbi:PG2T_09065"/>
<dbReference type="SUPFAM" id="SSF53383">
    <property type="entry name" value="PLP-dependent transferases"/>
    <property type="match status" value="1"/>
</dbReference>
<dbReference type="Gene3D" id="3.40.640.10">
    <property type="entry name" value="Type I PLP-dependent aspartate aminotransferase-like (Major domain)"/>
    <property type="match status" value="1"/>
</dbReference>
<evidence type="ECO:0000313" key="6">
    <source>
        <dbReference type="EMBL" id="ANX04308.1"/>
    </source>
</evidence>
<dbReference type="OrthoDB" id="9807157at2"/>
<dbReference type="PROSITE" id="PS00599">
    <property type="entry name" value="AA_TRANSFER_CLASS_2"/>
    <property type="match status" value="1"/>
</dbReference>
<dbReference type="STRING" id="1810504.PG2T_09065"/>
<dbReference type="InterPro" id="IPR001917">
    <property type="entry name" value="Aminotrans_II_pyridoxalP_BS"/>
</dbReference>
<dbReference type="GO" id="GO:0030170">
    <property type="term" value="F:pyridoxal phosphate binding"/>
    <property type="evidence" value="ECO:0007669"/>
    <property type="project" value="InterPro"/>
</dbReference>
<keyword evidence="7" id="KW-1185">Reference proteome</keyword>
<dbReference type="NCBIfam" id="NF047599">
    <property type="entry name" value="SerpalmtaseBetaP"/>
    <property type="match status" value="1"/>
</dbReference>
<keyword evidence="3 4" id="KW-0663">Pyridoxal phosphate</keyword>
<dbReference type="EMBL" id="CP014671">
    <property type="protein sequence ID" value="ANX04308.1"/>
    <property type="molecule type" value="Genomic_DNA"/>
</dbReference>
<feature type="domain" description="Aminotransferase class I/classII large" evidence="5">
    <location>
        <begin position="50"/>
        <end position="386"/>
    </location>
</feature>
<comment type="similarity">
    <text evidence="4">Belongs to the class-II pyridoxal-phosphate-dependent aminotransferase family.</text>
</comment>